<dbReference type="RefSeq" id="WP_035083741.1">
    <property type="nucleotide sequence ID" value="NZ_JQGC01000012.1"/>
</dbReference>
<dbReference type="Gene3D" id="3.40.50.720">
    <property type="entry name" value="NAD(P)-binding Rossmann-like Domain"/>
    <property type="match status" value="1"/>
</dbReference>
<dbReference type="GO" id="GO:0016020">
    <property type="term" value="C:membrane"/>
    <property type="evidence" value="ECO:0007669"/>
    <property type="project" value="TreeGrafter"/>
</dbReference>
<comment type="caution">
    <text evidence="4">The sequence shown here is derived from an EMBL/GenBank/DDBJ whole genome shotgun (WGS) entry which is preliminary data.</text>
</comment>
<dbReference type="PANTHER" id="PTHR44196">
    <property type="entry name" value="DEHYDROGENASE/REDUCTASE SDR FAMILY MEMBER 7B"/>
    <property type="match status" value="1"/>
</dbReference>
<dbReference type="GO" id="GO:0016491">
    <property type="term" value="F:oxidoreductase activity"/>
    <property type="evidence" value="ECO:0007669"/>
    <property type="project" value="UniProtKB-KW"/>
</dbReference>
<dbReference type="OrthoDB" id="9810734at2"/>
<dbReference type="PRINTS" id="PR00081">
    <property type="entry name" value="GDHRDH"/>
</dbReference>
<keyword evidence="2" id="KW-0560">Oxidoreductase</keyword>
<dbReference type="Proteomes" id="UP000028981">
    <property type="component" value="Unassembled WGS sequence"/>
</dbReference>
<dbReference type="SMART" id="SM00822">
    <property type="entry name" value="PKS_KR"/>
    <property type="match status" value="1"/>
</dbReference>
<accession>A0A087M0Y6</accession>
<gene>
    <name evidence="4" type="ORF">JP75_13665</name>
</gene>
<comment type="similarity">
    <text evidence="1">Belongs to the short-chain dehydrogenases/reductases (SDR) family.</text>
</comment>
<proteinExistence type="inferred from homology"/>
<dbReference type="InterPro" id="IPR036291">
    <property type="entry name" value="NAD(P)-bd_dom_sf"/>
</dbReference>
<evidence type="ECO:0000259" key="3">
    <source>
        <dbReference type="SMART" id="SM00822"/>
    </source>
</evidence>
<dbReference type="PROSITE" id="PS00061">
    <property type="entry name" value="ADH_SHORT"/>
    <property type="match status" value="1"/>
</dbReference>
<evidence type="ECO:0000313" key="5">
    <source>
        <dbReference type="Proteomes" id="UP000028981"/>
    </source>
</evidence>
<feature type="domain" description="Ketoreductase" evidence="3">
    <location>
        <begin position="6"/>
        <end position="180"/>
    </location>
</feature>
<name>A0A087M0Y6_9HYPH</name>
<dbReference type="InterPro" id="IPR002347">
    <property type="entry name" value="SDR_fam"/>
</dbReference>
<evidence type="ECO:0000313" key="4">
    <source>
        <dbReference type="EMBL" id="KFL30539.1"/>
    </source>
</evidence>
<dbReference type="EMBL" id="JQGC01000012">
    <property type="protein sequence ID" value="KFL30539.1"/>
    <property type="molecule type" value="Genomic_DNA"/>
</dbReference>
<evidence type="ECO:0000256" key="2">
    <source>
        <dbReference type="ARBA" id="ARBA00023002"/>
    </source>
</evidence>
<dbReference type="STRING" id="46914.JP75_13665"/>
<dbReference type="PANTHER" id="PTHR44196:SF1">
    <property type="entry name" value="DEHYDROGENASE_REDUCTASE SDR FAMILY MEMBER 7B"/>
    <property type="match status" value="1"/>
</dbReference>
<dbReference type="AlphaFoldDB" id="A0A087M0Y6"/>
<evidence type="ECO:0000256" key="1">
    <source>
        <dbReference type="ARBA" id="ARBA00006484"/>
    </source>
</evidence>
<dbReference type="Pfam" id="PF00106">
    <property type="entry name" value="adh_short"/>
    <property type="match status" value="1"/>
</dbReference>
<protein>
    <submittedName>
        <fullName evidence="4">DltE</fullName>
    </submittedName>
</protein>
<reference evidence="4 5" key="1">
    <citation type="submission" date="2014-08" db="EMBL/GenBank/DDBJ databases">
        <authorList>
            <person name="Hassan Y.I."/>
            <person name="Lepp D."/>
            <person name="Zhou T."/>
        </authorList>
    </citation>
    <scope>NUCLEOTIDE SEQUENCE [LARGE SCALE GENOMIC DNA]</scope>
    <source>
        <strain evidence="4 5">IFO13584</strain>
    </source>
</reference>
<organism evidence="4 5">
    <name type="scientific">Devosia riboflavina</name>
    <dbReference type="NCBI Taxonomy" id="46914"/>
    <lineage>
        <taxon>Bacteria</taxon>
        <taxon>Pseudomonadati</taxon>
        <taxon>Pseudomonadota</taxon>
        <taxon>Alphaproteobacteria</taxon>
        <taxon>Hyphomicrobiales</taxon>
        <taxon>Devosiaceae</taxon>
        <taxon>Devosia</taxon>
    </lineage>
</organism>
<dbReference type="SUPFAM" id="SSF51735">
    <property type="entry name" value="NAD(P)-binding Rossmann-fold domains"/>
    <property type="match status" value="1"/>
</dbReference>
<dbReference type="InterPro" id="IPR020904">
    <property type="entry name" value="Sc_DH/Rdtase_CS"/>
</dbReference>
<sequence length="249" mass="26388">MQMTGNTILITGGGSGIGRALAESFHRLGNQVIIAGRRQSVLDEVTAANPGMTAFTVDMSDAKSIASFAEAVRAAHPKLNVVLHSAGIMQGEDLTDPNEVAVAEDTINTNVLGPMRLTAALMPHLLAAENAAILTVSSGLSWVPKAANAAYCASKAAIHSWTISLRQQLKSTGIEVIELVPPYVRTGLTGDFQANDPNAMPLEDYVSETMALLTGGDLPQGEVLVQRVHRQRFAYEQGHAEAVFGFLNP</sequence>
<keyword evidence="5" id="KW-1185">Reference proteome</keyword>
<dbReference type="InterPro" id="IPR057326">
    <property type="entry name" value="KR_dom"/>
</dbReference>